<feature type="domain" description="Cadherin-like beta-sandwich-like" evidence="1">
    <location>
        <begin position="150"/>
        <end position="245"/>
    </location>
</feature>
<dbReference type="KEGG" id="cce:Ccel_2490"/>
<dbReference type="HOGENOM" id="CLU_049422_0_0_9"/>
<proteinExistence type="predicted"/>
<protein>
    <recommendedName>
        <fullName evidence="1">Cadherin-like beta-sandwich-like domain-containing protein</fullName>
    </recommendedName>
</protein>
<dbReference type="Gene3D" id="2.60.120.260">
    <property type="entry name" value="Galactose-binding domain-like"/>
    <property type="match status" value="1"/>
</dbReference>
<dbReference type="eggNOG" id="COG5184">
    <property type="taxonomic scope" value="Bacteria"/>
</dbReference>
<evidence type="ECO:0000313" key="3">
    <source>
        <dbReference type="Proteomes" id="UP000001349"/>
    </source>
</evidence>
<name>B8I653_RUMCH</name>
<dbReference type="STRING" id="394503.Ccel_2490"/>
<evidence type="ECO:0000259" key="1">
    <source>
        <dbReference type="Pfam" id="PF12733"/>
    </source>
</evidence>
<dbReference type="InterPro" id="IPR008979">
    <property type="entry name" value="Galactose-bd-like_sf"/>
</dbReference>
<dbReference type="RefSeq" id="WP_015925907.1">
    <property type="nucleotide sequence ID" value="NC_011898.1"/>
</dbReference>
<sequence>MSNTALTGLVSASSYIAPFEAKRAVDGIIKPVNRWVGEVPCTLNFMPDKLYCVNRWVVNGMPSVGWDPQQYHLLTYYLQGSNDSSTWVTLDIVDNTNTGTISYSSDRTFVPTAAYRYYRVNVTRGLKCNPNIASISNFQLFSVDPTSPYLSSLTMNSGTLTPAFDKTTLSYTATVDYGVTSIIVTPTAETPTAYGQNAVIKVNGVVTNSGTGASVNLAVGVNTITIDVTSAVGYLTQRYTLTVTRLNSNKLTSLSVLNGTTVLPIVPAFVKNTYGYTVEVDNTVQSVMLNATCENPASTLTINGGAAVSGQPYGPITLQTTGDTTVNVIVTTATMAPQTYTVTIKRKEDLTLFSLSIKNGKTSLILQPNFSSTQYQYSTSVSGTTSLSIIPTASNTNGVNITVNGNPVASGSSYTAANLKIGANTINIDVISKNTGNKNTYICNITIS</sequence>
<gene>
    <name evidence="2" type="ordered locus">Ccel_2490</name>
</gene>
<dbReference type="InterPro" id="IPR025883">
    <property type="entry name" value="Cadherin-like_domain"/>
</dbReference>
<keyword evidence="3" id="KW-1185">Reference proteome</keyword>
<dbReference type="Pfam" id="PF12733">
    <property type="entry name" value="Cadherin-like"/>
    <property type="match status" value="3"/>
</dbReference>
<organism evidence="2 3">
    <name type="scientific">Ruminiclostridium cellulolyticum (strain ATCC 35319 / DSM 5812 / JCM 6584 / H10)</name>
    <name type="common">Clostridium cellulolyticum</name>
    <dbReference type="NCBI Taxonomy" id="394503"/>
    <lineage>
        <taxon>Bacteria</taxon>
        <taxon>Bacillati</taxon>
        <taxon>Bacillota</taxon>
        <taxon>Clostridia</taxon>
        <taxon>Eubacteriales</taxon>
        <taxon>Oscillospiraceae</taxon>
        <taxon>Ruminiclostridium</taxon>
    </lineage>
</organism>
<reference evidence="2 3" key="1">
    <citation type="submission" date="2009-01" db="EMBL/GenBank/DDBJ databases">
        <title>Complete sequence of Clostridium cellulolyticum H10.</title>
        <authorList>
            <consortium name="US DOE Joint Genome Institute"/>
            <person name="Lucas S."/>
            <person name="Copeland A."/>
            <person name="Lapidus A."/>
            <person name="Glavina del Rio T."/>
            <person name="Dalin E."/>
            <person name="Tice H."/>
            <person name="Bruce D."/>
            <person name="Goodwin L."/>
            <person name="Pitluck S."/>
            <person name="Chertkov O."/>
            <person name="Saunders E."/>
            <person name="Brettin T."/>
            <person name="Detter J.C."/>
            <person name="Han C."/>
            <person name="Larimer F."/>
            <person name="Land M."/>
            <person name="Hauser L."/>
            <person name="Kyrpides N."/>
            <person name="Ivanova N."/>
            <person name="Zhou J."/>
            <person name="Richardson P."/>
        </authorList>
    </citation>
    <scope>NUCLEOTIDE SEQUENCE [LARGE SCALE GENOMIC DNA]</scope>
    <source>
        <strain evidence="3">ATCC 35319 / DSM 5812 / JCM 6584 / H10</strain>
    </source>
</reference>
<dbReference type="AlphaFoldDB" id="B8I653"/>
<dbReference type="EMBL" id="CP001348">
    <property type="protein sequence ID" value="ACL76818.1"/>
    <property type="molecule type" value="Genomic_DNA"/>
</dbReference>
<feature type="domain" description="Cadherin-like beta-sandwich-like" evidence="1">
    <location>
        <begin position="255"/>
        <end position="347"/>
    </location>
</feature>
<dbReference type="Proteomes" id="UP000001349">
    <property type="component" value="Chromosome"/>
</dbReference>
<accession>B8I653</accession>
<dbReference type="OrthoDB" id="1804544at2"/>
<feature type="domain" description="Cadherin-like beta-sandwich-like" evidence="1">
    <location>
        <begin position="364"/>
        <end position="445"/>
    </location>
</feature>
<evidence type="ECO:0000313" key="2">
    <source>
        <dbReference type="EMBL" id="ACL76818.1"/>
    </source>
</evidence>
<dbReference type="SUPFAM" id="SSF49785">
    <property type="entry name" value="Galactose-binding domain-like"/>
    <property type="match status" value="1"/>
</dbReference>